<dbReference type="RefSeq" id="WP_139173583.1">
    <property type="nucleotide sequence ID" value="NZ_FMZF01000003.1"/>
</dbReference>
<keyword evidence="3" id="KW-1185">Reference proteome</keyword>
<dbReference type="EMBL" id="FMZF01000003">
    <property type="protein sequence ID" value="SDC71591.1"/>
    <property type="molecule type" value="Genomic_DNA"/>
</dbReference>
<evidence type="ECO:0000313" key="3">
    <source>
        <dbReference type="Proteomes" id="UP000199416"/>
    </source>
</evidence>
<dbReference type="Proteomes" id="UP000199416">
    <property type="component" value="Unassembled WGS sequence"/>
</dbReference>
<evidence type="ECO:0000313" key="2">
    <source>
        <dbReference type="EMBL" id="SDC71591.1"/>
    </source>
</evidence>
<dbReference type="OrthoDB" id="371140at2"/>
<proteinExistence type="predicted"/>
<dbReference type="AlphaFoldDB" id="A0A1G6NVB5"/>
<sequence>MTASTTAWTFLSNHGHVLVSLAMDPEVRVRDVATRVGITERSVQMIVADLERAGYVVREQAGRHDRYVVVHDRHFRHPLEEHVRVGDFLDLVRAGRGHPAGPDGTRSRHD</sequence>
<protein>
    <submittedName>
        <fullName evidence="2">MarR family protein</fullName>
    </submittedName>
</protein>
<dbReference type="InterPro" id="IPR036388">
    <property type="entry name" value="WH-like_DNA-bd_sf"/>
</dbReference>
<dbReference type="InterPro" id="IPR036390">
    <property type="entry name" value="WH_DNA-bd_sf"/>
</dbReference>
<dbReference type="InterPro" id="IPR000835">
    <property type="entry name" value="HTH_MarR-typ"/>
</dbReference>
<dbReference type="InterPro" id="IPR011991">
    <property type="entry name" value="ArsR-like_HTH"/>
</dbReference>
<organism evidence="2 3">
    <name type="scientific">Geodermatophilus telluris</name>
    <dbReference type="NCBI Taxonomy" id="1190417"/>
    <lineage>
        <taxon>Bacteria</taxon>
        <taxon>Bacillati</taxon>
        <taxon>Actinomycetota</taxon>
        <taxon>Actinomycetes</taxon>
        <taxon>Geodermatophilales</taxon>
        <taxon>Geodermatophilaceae</taxon>
        <taxon>Geodermatophilus</taxon>
    </lineage>
</organism>
<dbReference type="Gene3D" id="1.10.10.10">
    <property type="entry name" value="Winged helix-like DNA-binding domain superfamily/Winged helix DNA-binding domain"/>
    <property type="match status" value="1"/>
</dbReference>
<evidence type="ECO:0000259" key="1">
    <source>
        <dbReference type="Pfam" id="PF12802"/>
    </source>
</evidence>
<dbReference type="STRING" id="1190417.SAMN05660690_2248"/>
<dbReference type="SUPFAM" id="SSF46785">
    <property type="entry name" value="Winged helix' DNA-binding domain"/>
    <property type="match status" value="1"/>
</dbReference>
<feature type="domain" description="HTH marR-type" evidence="1">
    <location>
        <begin position="14"/>
        <end position="66"/>
    </location>
</feature>
<dbReference type="Pfam" id="PF12802">
    <property type="entry name" value="MarR_2"/>
    <property type="match status" value="1"/>
</dbReference>
<dbReference type="GO" id="GO:0003700">
    <property type="term" value="F:DNA-binding transcription factor activity"/>
    <property type="evidence" value="ECO:0007669"/>
    <property type="project" value="InterPro"/>
</dbReference>
<accession>A0A1G6NVB5</accession>
<dbReference type="CDD" id="cd00090">
    <property type="entry name" value="HTH_ARSR"/>
    <property type="match status" value="1"/>
</dbReference>
<reference evidence="3" key="1">
    <citation type="submission" date="2016-10" db="EMBL/GenBank/DDBJ databases">
        <authorList>
            <person name="Varghese N."/>
            <person name="Submissions S."/>
        </authorList>
    </citation>
    <scope>NUCLEOTIDE SEQUENCE [LARGE SCALE GENOMIC DNA]</scope>
    <source>
        <strain evidence="3">DSM 45421</strain>
    </source>
</reference>
<gene>
    <name evidence="2" type="ORF">SAMN05660690_2248</name>
</gene>
<name>A0A1G6NVB5_9ACTN</name>